<keyword evidence="10" id="KW-0067">ATP-binding</keyword>
<keyword evidence="4" id="KW-0963">Cytoplasm</keyword>
<evidence type="ECO:0000256" key="7">
    <source>
        <dbReference type="ARBA" id="ARBA00022679"/>
    </source>
</evidence>
<keyword evidence="15" id="KW-1185">Reference proteome</keyword>
<evidence type="ECO:0000256" key="12">
    <source>
        <dbReference type="ARBA" id="ARBA00048789"/>
    </source>
</evidence>
<evidence type="ECO:0000256" key="3">
    <source>
        <dbReference type="ARBA" id="ARBA00012442"/>
    </source>
</evidence>
<dbReference type="Pfam" id="PF18397">
    <property type="entry name" value="IKBKB_SDD"/>
    <property type="match status" value="1"/>
</dbReference>
<dbReference type="EMBL" id="CAJPIZ010008650">
    <property type="protein sequence ID" value="CAG2111294.1"/>
    <property type="molecule type" value="Genomic_DNA"/>
</dbReference>
<dbReference type="GO" id="GO:0045944">
    <property type="term" value="P:positive regulation of transcription by RNA polymerase II"/>
    <property type="evidence" value="ECO:0007669"/>
    <property type="project" value="TreeGrafter"/>
</dbReference>
<keyword evidence="8" id="KW-0547">Nucleotide-binding</keyword>
<evidence type="ECO:0000256" key="1">
    <source>
        <dbReference type="ARBA" id="ARBA00004123"/>
    </source>
</evidence>
<feature type="domain" description="Protein kinase" evidence="13">
    <location>
        <begin position="11"/>
        <end position="299"/>
    </location>
</feature>
<keyword evidence="9" id="KW-0418">Kinase</keyword>
<dbReference type="GO" id="GO:0008385">
    <property type="term" value="C:IkappaB kinase complex"/>
    <property type="evidence" value="ECO:0007669"/>
    <property type="project" value="TreeGrafter"/>
</dbReference>
<evidence type="ECO:0000256" key="6">
    <source>
        <dbReference type="ARBA" id="ARBA00022553"/>
    </source>
</evidence>
<dbReference type="OrthoDB" id="267381at2759"/>
<accession>A0A7R9Q3D5</accession>
<evidence type="ECO:0000256" key="8">
    <source>
        <dbReference type="ARBA" id="ARBA00022741"/>
    </source>
</evidence>
<protein>
    <recommendedName>
        <fullName evidence="3">IkappaB kinase</fullName>
        <ecNumber evidence="3">2.7.11.10</ecNumber>
    </recommendedName>
</protein>
<dbReference type="PROSITE" id="PS50011">
    <property type="entry name" value="PROTEIN_KINASE_DOM"/>
    <property type="match status" value="1"/>
</dbReference>
<dbReference type="AlphaFoldDB" id="A0A7R9Q3D5"/>
<dbReference type="Gene3D" id="1.20.1270.250">
    <property type="match status" value="1"/>
</dbReference>
<evidence type="ECO:0000313" key="14">
    <source>
        <dbReference type="EMBL" id="CAD7630864.1"/>
    </source>
</evidence>
<dbReference type="InterPro" id="IPR000719">
    <property type="entry name" value="Prot_kinase_dom"/>
</dbReference>
<dbReference type="Gene3D" id="1.10.510.10">
    <property type="entry name" value="Transferase(Phosphotransferase) domain 1"/>
    <property type="match status" value="1"/>
</dbReference>
<dbReference type="Gene3D" id="3.10.20.90">
    <property type="entry name" value="Phosphatidylinositol 3-kinase Catalytic Subunit, Chain A, domain 1"/>
    <property type="match status" value="1"/>
</dbReference>
<evidence type="ECO:0000313" key="15">
    <source>
        <dbReference type="Proteomes" id="UP000759131"/>
    </source>
</evidence>
<dbReference type="GO" id="GO:0005634">
    <property type="term" value="C:nucleus"/>
    <property type="evidence" value="ECO:0007669"/>
    <property type="project" value="UniProtKB-SubCell"/>
</dbReference>
<keyword evidence="11" id="KW-0539">Nucleus</keyword>
<evidence type="ECO:0000256" key="10">
    <source>
        <dbReference type="ARBA" id="ARBA00022840"/>
    </source>
</evidence>
<sequence length="714" mass="82028">MAESEIIMGKWRREQILGSGGFGVVSLWIHLDTNERIALKQCRWSDANAGMSQKHKERWRQEVDIMHRLDCPNVVRAVTIPPALDSPKSELPILGMEFCSGGDLRRVLNKPANSCGLTELEVRQILRQLQSKRIIHRDLKPENVVLQPQTDGSILYKLIDLGYAKELDQSSLCSSFVGTLQYLAPELFLSKQYSSAVDNWSFGLLAHEIMVGRRPFLPNYSPAQWIPIVSKKSSSDICANVDKDGNVSFSKEISIYNQICSSLKFNLENYLRMVLEWEPKKRGGKMVFQMLSDILNKYIVEVFVINSLECYSYEITEDTKLLDLQLLIDSNTSINCNNQYLVLPKGLIPQENIGKQIIDYWYKKDDNQHKDTQTICILMFDKSKVSEYNSYSACVIPQSVEEIMLNPTEGMAYEEQKNAWRHAVWVAQQAIKKYVTLHEGFKNILMNCLSSQNEMQKVSQKVNVEFSKLFAITQFFKNSIKINLENCEKFASNSSTALLRSSKEALLELREVYAMSDTVNNLFMKSHSIVDKVIDAQRNPIFNAFIKSKPIDESITSIYNEILSAFDQLRKRSKEERSRRYDNTVMVKLLCDCFQLEEKLMKNIYSYIRKLIEILLQIQIHERDLQLITKSVSVSMHKLNSLQIKVQNDLWSYIESTAKDKAIAETNINAMNSSLTSDELVTENEKLMKSIETIISRMHSVDSNDSSDDSFVHL</sequence>
<dbReference type="SMART" id="SM00220">
    <property type="entry name" value="S_TKc"/>
    <property type="match status" value="1"/>
</dbReference>
<dbReference type="InterPro" id="IPR041185">
    <property type="entry name" value="IKBKB_SDD"/>
</dbReference>
<evidence type="ECO:0000256" key="9">
    <source>
        <dbReference type="ARBA" id="ARBA00022777"/>
    </source>
</evidence>
<evidence type="ECO:0000256" key="4">
    <source>
        <dbReference type="ARBA" id="ARBA00022490"/>
    </source>
</evidence>
<dbReference type="EMBL" id="OC863225">
    <property type="protein sequence ID" value="CAD7630864.1"/>
    <property type="molecule type" value="Genomic_DNA"/>
</dbReference>
<comment type="subcellular location">
    <subcellularLocation>
        <location evidence="2">Cytoplasm</location>
    </subcellularLocation>
    <subcellularLocation>
        <location evidence="1">Nucleus</location>
    </subcellularLocation>
</comment>
<evidence type="ECO:0000259" key="13">
    <source>
        <dbReference type="PROSITE" id="PS50011"/>
    </source>
</evidence>
<dbReference type="Pfam" id="PF00069">
    <property type="entry name" value="Pkinase"/>
    <property type="match status" value="1"/>
</dbReference>
<dbReference type="InterPro" id="IPR046375">
    <property type="entry name" value="IKBKB_SDD_sf"/>
</dbReference>
<keyword evidence="6" id="KW-0597">Phosphoprotein</keyword>
<dbReference type="EC" id="2.7.11.10" evidence="3"/>
<dbReference type="PANTHER" id="PTHR22969:SF17">
    <property type="entry name" value="INHIBITOR OF NUCLEAR FACTOR KAPPA-B KINASE SUBUNIT BETA"/>
    <property type="match status" value="1"/>
</dbReference>
<dbReference type="InterPro" id="IPR051180">
    <property type="entry name" value="IKK"/>
</dbReference>
<evidence type="ECO:0000256" key="5">
    <source>
        <dbReference type="ARBA" id="ARBA00022527"/>
    </source>
</evidence>
<name>A0A7R9Q3D5_9ACAR</name>
<dbReference type="InterPro" id="IPR008271">
    <property type="entry name" value="Ser/Thr_kinase_AS"/>
</dbReference>
<dbReference type="GO" id="GO:0008384">
    <property type="term" value="F:IkappaB kinase activity"/>
    <property type="evidence" value="ECO:0007669"/>
    <property type="project" value="UniProtKB-EC"/>
</dbReference>
<proteinExistence type="predicted"/>
<dbReference type="PROSITE" id="PS00108">
    <property type="entry name" value="PROTEIN_KINASE_ST"/>
    <property type="match status" value="1"/>
</dbReference>
<reference evidence="14" key="1">
    <citation type="submission" date="2020-11" db="EMBL/GenBank/DDBJ databases">
        <authorList>
            <person name="Tran Van P."/>
        </authorList>
    </citation>
    <scope>NUCLEOTIDE SEQUENCE</scope>
</reference>
<evidence type="ECO:0000256" key="11">
    <source>
        <dbReference type="ARBA" id="ARBA00023242"/>
    </source>
</evidence>
<keyword evidence="7" id="KW-0808">Transferase</keyword>
<evidence type="ECO:0000256" key="2">
    <source>
        <dbReference type="ARBA" id="ARBA00004496"/>
    </source>
</evidence>
<dbReference type="PANTHER" id="PTHR22969">
    <property type="entry name" value="IKB KINASE"/>
    <property type="match status" value="1"/>
</dbReference>
<dbReference type="GO" id="GO:0033209">
    <property type="term" value="P:tumor necrosis factor-mediated signaling pathway"/>
    <property type="evidence" value="ECO:0007669"/>
    <property type="project" value="TreeGrafter"/>
</dbReference>
<organism evidence="14">
    <name type="scientific">Medioppia subpectinata</name>
    <dbReference type="NCBI Taxonomy" id="1979941"/>
    <lineage>
        <taxon>Eukaryota</taxon>
        <taxon>Metazoa</taxon>
        <taxon>Ecdysozoa</taxon>
        <taxon>Arthropoda</taxon>
        <taxon>Chelicerata</taxon>
        <taxon>Arachnida</taxon>
        <taxon>Acari</taxon>
        <taxon>Acariformes</taxon>
        <taxon>Sarcoptiformes</taxon>
        <taxon>Oribatida</taxon>
        <taxon>Brachypylina</taxon>
        <taxon>Oppioidea</taxon>
        <taxon>Oppiidae</taxon>
        <taxon>Medioppia</taxon>
    </lineage>
</organism>
<gene>
    <name evidence="14" type="ORF">OSB1V03_LOCUS11275</name>
</gene>
<keyword evidence="5" id="KW-0723">Serine/threonine-protein kinase</keyword>
<comment type="catalytic activity">
    <reaction evidence="12">
        <text>L-seryl-[I-kappa-B protein] + ATP = O-phospho-L-seryl-[I-kappa-B protein] + ADP + H(+)</text>
        <dbReference type="Rhea" id="RHEA:19073"/>
        <dbReference type="Rhea" id="RHEA-COMP:13698"/>
        <dbReference type="Rhea" id="RHEA-COMP:13699"/>
        <dbReference type="ChEBI" id="CHEBI:15378"/>
        <dbReference type="ChEBI" id="CHEBI:29999"/>
        <dbReference type="ChEBI" id="CHEBI:30616"/>
        <dbReference type="ChEBI" id="CHEBI:83421"/>
        <dbReference type="ChEBI" id="CHEBI:456216"/>
        <dbReference type="EC" id="2.7.11.10"/>
    </reaction>
</comment>
<dbReference type="GO" id="GO:0005524">
    <property type="term" value="F:ATP binding"/>
    <property type="evidence" value="ECO:0007669"/>
    <property type="project" value="UniProtKB-KW"/>
</dbReference>
<dbReference type="InterPro" id="IPR011009">
    <property type="entry name" value="Kinase-like_dom_sf"/>
</dbReference>
<dbReference type="SUPFAM" id="SSF56112">
    <property type="entry name" value="Protein kinase-like (PK-like)"/>
    <property type="match status" value="1"/>
</dbReference>
<dbReference type="Proteomes" id="UP000759131">
    <property type="component" value="Unassembled WGS sequence"/>
</dbReference>